<dbReference type="Pfam" id="PF01535">
    <property type="entry name" value="PPR"/>
    <property type="match status" value="1"/>
</dbReference>
<evidence type="ECO:0000313" key="5">
    <source>
        <dbReference type="Proteomes" id="UP001314170"/>
    </source>
</evidence>
<dbReference type="FunFam" id="1.25.40.10:FF:002347">
    <property type="entry name" value="Pentatricopeptide repeat-containing protein At5g15300"/>
    <property type="match status" value="1"/>
</dbReference>
<dbReference type="NCBIfam" id="TIGR00756">
    <property type="entry name" value="PPR"/>
    <property type="match status" value="4"/>
</dbReference>
<keyword evidence="3" id="KW-0472">Membrane</keyword>
<dbReference type="PANTHER" id="PTHR47926:SF391">
    <property type="entry name" value="TETRATRICOPEPTIDE-LIKE HELICAL DOMAIN SUPERFAMILY"/>
    <property type="match status" value="1"/>
</dbReference>
<dbReference type="PANTHER" id="PTHR47926">
    <property type="entry name" value="PENTATRICOPEPTIDE REPEAT-CONTAINING PROTEIN"/>
    <property type="match status" value="1"/>
</dbReference>
<organism evidence="4 5">
    <name type="scientific">Dovyalis caffra</name>
    <dbReference type="NCBI Taxonomy" id="77055"/>
    <lineage>
        <taxon>Eukaryota</taxon>
        <taxon>Viridiplantae</taxon>
        <taxon>Streptophyta</taxon>
        <taxon>Embryophyta</taxon>
        <taxon>Tracheophyta</taxon>
        <taxon>Spermatophyta</taxon>
        <taxon>Magnoliopsida</taxon>
        <taxon>eudicotyledons</taxon>
        <taxon>Gunneridae</taxon>
        <taxon>Pentapetalae</taxon>
        <taxon>rosids</taxon>
        <taxon>fabids</taxon>
        <taxon>Malpighiales</taxon>
        <taxon>Salicaceae</taxon>
        <taxon>Flacourtieae</taxon>
        <taxon>Dovyalis</taxon>
    </lineage>
</organism>
<evidence type="ECO:0008006" key="6">
    <source>
        <dbReference type="Google" id="ProtNLM"/>
    </source>
</evidence>
<keyword evidence="3" id="KW-1133">Transmembrane helix</keyword>
<protein>
    <recommendedName>
        <fullName evidence="6">Pentatricopeptide repeat-containing protein</fullName>
    </recommendedName>
</protein>
<accession>A0AAV1QMM5</accession>
<dbReference type="InterPro" id="IPR046960">
    <property type="entry name" value="PPR_At4g14850-like_plant"/>
</dbReference>
<name>A0AAV1QMM5_9ROSI</name>
<feature type="non-terminal residue" evidence="4">
    <location>
        <position position="276"/>
    </location>
</feature>
<sequence length="276" mass="31560">MIRKRTNDRSTNRKQQSSLWQNCTNLRALKKIHATLIVKGFNSNRAALRELIFAGAMTIFGAINYVHQVFAQITEPDIFMWNTMLRGSAQSQHPSKAVFLYTQMENRGVKPDKFTFSFLLKACTKLERRKTGFCVHGKVLKYGFEVNLFVRNSLIYFHSNFGDLGIARAIFYDLPEKSVVSWSALTAGYVRRGELGVARKLFDEMPVKDLVSWNVMITGYVKSGEMASARTLFDKTPEKDVVTWNTMIAGYVLCGEHKQALKMFVEMRNVGERPDE</sequence>
<feature type="repeat" description="PPR" evidence="2">
    <location>
        <begin position="240"/>
        <end position="274"/>
    </location>
</feature>
<dbReference type="PROSITE" id="PS51375">
    <property type="entry name" value="PPR"/>
    <property type="match status" value="3"/>
</dbReference>
<proteinExistence type="predicted"/>
<comment type="caution">
    <text evidence="4">The sequence shown here is derived from an EMBL/GenBank/DDBJ whole genome shotgun (WGS) entry which is preliminary data.</text>
</comment>
<evidence type="ECO:0000256" key="3">
    <source>
        <dbReference type="SAM" id="Phobius"/>
    </source>
</evidence>
<dbReference type="Proteomes" id="UP001314170">
    <property type="component" value="Unassembled WGS sequence"/>
</dbReference>
<dbReference type="GO" id="GO:0003723">
    <property type="term" value="F:RNA binding"/>
    <property type="evidence" value="ECO:0007669"/>
    <property type="project" value="InterPro"/>
</dbReference>
<dbReference type="Gene3D" id="1.25.40.10">
    <property type="entry name" value="Tetratricopeptide repeat domain"/>
    <property type="match status" value="2"/>
</dbReference>
<dbReference type="InterPro" id="IPR011990">
    <property type="entry name" value="TPR-like_helical_dom_sf"/>
</dbReference>
<dbReference type="AlphaFoldDB" id="A0AAV1QMM5"/>
<dbReference type="GO" id="GO:0009451">
    <property type="term" value="P:RNA modification"/>
    <property type="evidence" value="ECO:0007669"/>
    <property type="project" value="InterPro"/>
</dbReference>
<reference evidence="4 5" key="1">
    <citation type="submission" date="2024-01" db="EMBL/GenBank/DDBJ databases">
        <authorList>
            <person name="Waweru B."/>
        </authorList>
    </citation>
    <scope>NUCLEOTIDE SEQUENCE [LARGE SCALE GENOMIC DNA]</scope>
</reference>
<evidence type="ECO:0000313" key="4">
    <source>
        <dbReference type="EMBL" id="CAK7322947.1"/>
    </source>
</evidence>
<evidence type="ECO:0000256" key="2">
    <source>
        <dbReference type="PROSITE-ProRule" id="PRU00708"/>
    </source>
</evidence>
<dbReference type="InterPro" id="IPR002885">
    <property type="entry name" value="PPR_rpt"/>
</dbReference>
<keyword evidence="5" id="KW-1185">Reference proteome</keyword>
<keyword evidence="1" id="KW-0677">Repeat</keyword>
<gene>
    <name evidence="4" type="ORF">DCAF_LOCUS561</name>
</gene>
<feature type="repeat" description="PPR" evidence="2">
    <location>
        <begin position="178"/>
        <end position="212"/>
    </location>
</feature>
<keyword evidence="3" id="KW-0812">Transmembrane</keyword>
<feature type="repeat" description="PPR" evidence="2">
    <location>
        <begin position="77"/>
        <end position="111"/>
    </location>
</feature>
<dbReference type="Pfam" id="PF13041">
    <property type="entry name" value="PPR_2"/>
    <property type="match status" value="2"/>
</dbReference>
<dbReference type="EMBL" id="CAWUPB010000058">
    <property type="protein sequence ID" value="CAK7322947.1"/>
    <property type="molecule type" value="Genomic_DNA"/>
</dbReference>
<evidence type="ECO:0000256" key="1">
    <source>
        <dbReference type="ARBA" id="ARBA00022737"/>
    </source>
</evidence>
<feature type="transmembrane region" description="Helical" evidence="3">
    <location>
        <begin position="51"/>
        <end position="70"/>
    </location>
</feature>